<dbReference type="InterPro" id="IPR011604">
    <property type="entry name" value="PDDEXK-like_dom_sf"/>
</dbReference>
<protein>
    <submittedName>
        <fullName evidence="2">Double-strand break repair protein AddB</fullName>
    </submittedName>
</protein>
<dbReference type="SUPFAM" id="SSF52540">
    <property type="entry name" value="P-loop containing nucleoside triphosphate hydrolases"/>
    <property type="match status" value="1"/>
</dbReference>
<evidence type="ECO:0000313" key="3">
    <source>
        <dbReference type="Proteomes" id="UP000248614"/>
    </source>
</evidence>
<evidence type="ECO:0000313" key="2">
    <source>
        <dbReference type="EMBL" id="PZO73631.1"/>
    </source>
</evidence>
<dbReference type="InterPro" id="IPR014153">
    <property type="entry name" value="Ds_break_AddB"/>
</dbReference>
<gene>
    <name evidence="2" type="primary">addB</name>
    <name evidence="2" type="ORF">DI632_14335</name>
</gene>
<dbReference type="InterPro" id="IPR011335">
    <property type="entry name" value="Restrct_endonuc-II-like"/>
</dbReference>
<dbReference type="Pfam" id="PF12705">
    <property type="entry name" value="PDDEXK_1"/>
    <property type="match status" value="1"/>
</dbReference>
<accession>A0A2W5AT05</accession>
<dbReference type="Proteomes" id="UP000248614">
    <property type="component" value="Unassembled WGS sequence"/>
</dbReference>
<dbReference type="EMBL" id="QFNF01000049">
    <property type="protein sequence ID" value="PZO73631.1"/>
    <property type="molecule type" value="Genomic_DNA"/>
</dbReference>
<sequence>MAEAKRLGLYTIPIHRAFADALAVGLIRRFGGDPIGLAQGMVLVPTNRAKRTVQEAFVRASGGGLLLPRLVAIGDPELDEGAGSFADPADAVAIPPAIDPLARRMILARLVGEERQRAGRPVDAAEAVRLAGDLAATLDQLLVEEVAPAALRDLNLDETLSTHWERSLELFRIVLDRWPGELAALGRIDLADRRTRLLQRLCARWSAEPPRGFVCAAGIATNAPAIARVQRCVAGLPRGMVVLPGLDLAMDDDEWASLGPHDPDPITGRRRRSIETHPQYHLKLLLDRMGVHRREFVRWQAASEHDATPTRSRAIATALSPADRTHHWIDVPAADRRLSGVRMVELATPGEEAQAIAIALREALETPGRTAALVTPDRMLARRVAAHMARWGVTVDDSAGQPLSLLAPGTLLLALVETAAQGFAPVALLALLKHPLVRSGEAEARVVWLDGVRRLDRALRGPRPAPGLAGIDRHLREGEPRDAAIRSAAQAFWDMACPLLTPLADAFAAGPQPLAPLLALLRETASDLAGDAAWSRPEGRAAAELVAALEEQAAIGPPVIDPRVLPALLRTLLDEVAVRPPQGAHPRLAILGLLEARLQTADLMILGGLNEGVWPALPSPDPWLAPRIRADLKLPGLERRIGLAAHDFAGALGARDVILTRAARDATAPTIASRLWLRLQALDDGLERAGHLRDWARAIDTPEQYAAAARPAPRPPVALRPRRISVTEVDRLKADPYAFYARRMLRLSPMDAVDADPTAAWRGTAVHGVLERWAREDGLDPAKLHRRLQALSDDPRTHPLLRALWVPRLREAIDWVAAFTHEKLAEGRIVAGVECDGRLEIAGVELSGKADRIDRAQDGSLAIIDYKTGKAPSAKAVAAGYSLQLGLLGLMAERGSFAGVRGTATAFEYWSLTKDGDRFGKMTSPVNADGSKGRVVADDFVAIARGHFEDAVARFLTGDAPFVAKLVPEYAPYAEYDQLMRRDEWYGRE</sequence>
<reference evidence="2 3" key="1">
    <citation type="submission" date="2017-08" db="EMBL/GenBank/DDBJ databases">
        <title>Infants hospitalized years apart are colonized by the same room-sourced microbial strains.</title>
        <authorList>
            <person name="Brooks B."/>
            <person name="Olm M.R."/>
            <person name="Firek B.A."/>
            <person name="Baker R."/>
            <person name="Thomas B.C."/>
            <person name="Morowitz M.J."/>
            <person name="Banfield J.F."/>
        </authorList>
    </citation>
    <scope>NUCLEOTIDE SEQUENCE [LARGE SCALE GENOMIC DNA]</scope>
    <source>
        <strain evidence="2">S2_018_000_R3_110</strain>
    </source>
</reference>
<dbReference type="InterPro" id="IPR027417">
    <property type="entry name" value="P-loop_NTPase"/>
</dbReference>
<comment type="caution">
    <text evidence="2">The sequence shown here is derived from an EMBL/GenBank/DDBJ whole genome shotgun (WGS) entry which is preliminary data.</text>
</comment>
<name>A0A2W5AT05_9SPHN</name>
<dbReference type="NCBIfam" id="TIGR02786">
    <property type="entry name" value="addB_alphas"/>
    <property type="match status" value="1"/>
</dbReference>
<dbReference type="AlphaFoldDB" id="A0A2W5AT05"/>
<dbReference type="InterPro" id="IPR038726">
    <property type="entry name" value="PDDEXK_AddAB-type"/>
</dbReference>
<dbReference type="Gene3D" id="3.90.320.10">
    <property type="match status" value="1"/>
</dbReference>
<dbReference type="SUPFAM" id="SSF52980">
    <property type="entry name" value="Restriction endonuclease-like"/>
    <property type="match status" value="1"/>
</dbReference>
<evidence type="ECO:0000259" key="1">
    <source>
        <dbReference type="Pfam" id="PF12705"/>
    </source>
</evidence>
<organism evidence="2 3">
    <name type="scientific">Sphingomonas hengshuiensis</name>
    <dbReference type="NCBI Taxonomy" id="1609977"/>
    <lineage>
        <taxon>Bacteria</taxon>
        <taxon>Pseudomonadati</taxon>
        <taxon>Pseudomonadota</taxon>
        <taxon>Alphaproteobacteria</taxon>
        <taxon>Sphingomonadales</taxon>
        <taxon>Sphingomonadaceae</taxon>
        <taxon>Sphingomonas</taxon>
    </lineage>
</organism>
<feature type="domain" description="PD-(D/E)XK endonuclease-like" evidence="1">
    <location>
        <begin position="723"/>
        <end position="949"/>
    </location>
</feature>
<proteinExistence type="predicted"/>